<comment type="caution">
    <text evidence="1">The sequence shown here is derived from an EMBL/GenBank/DDBJ whole genome shotgun (WGS) entry which is preliminary data.</text>
</comment>
<dbReference type="PANTHER" id="PTHR47331">
    <property type="entry name" value="PHD-TYPE DOMAIN-CONTAINING PROTEIN"/>
    <property type="match status" value="1"/>
</dbReference>
<accession>A0A4Y2K6A1</accession>
<reference evidence="1 2" key="1">
    <citation type="journal article" date="2019" name="Sci. Rep.">
        <title>Orb-weaving spider Araneus ventricosus genome elucidates the spidroin gene catalogue.</title>
        <authorList>
            <person name="Kono N."/>
            <person name="Nakamura H."/>
            <person name="Ohtoshi R."/>
            <person name="Moran D.A.P."/>
            <person name="Shinohara A."/>
            <person name="Yoshida Y."/>
            <person name="Fujiwara M."/>
            <person name="Mori M."/>
            <person name="Tomita M."/>
            <person name="Arakawa K."/>
        </authorList>
    </citation>
    <scope>NUCLEOTIDE SEQUENCE [LARGE SCALE GENOMIC DNA]</scope>
</reference>
<dbReference type="InterPro" id="IPR036397">
    <property type="entry name" value="RNaseH_sf"/>
</dbReference>
<dbReference type="Gene3D" id="3.30.420.10">
    <property type="entry name" value="Ribonuclease H-like superfamily/Ribonuclease H"/>
    <property type="match status" value="1"/>
</dbReference>
<evidence type="ECO:0000313" key="1">
    <source>
        <dbReference type="EMBL" id="GBM96802.1"/>
    </source>
</evidence>
<dbReference type="GO" id="GO:0003676">
    <property type="term" value="F:nucleic acid binding"/>
    <property type="evidence" value="ECO:0007669"/>
    <property type="project" value="InterPro"/>
</dbReference>
<name>A0A4Y2K6A1_ARAVE</name>
<proteinExistence type="predicted"/>
<protein>
    <recommendedName>
        <fullName evidence="3">Integrase zinc-binding domain-containing protein</fullName>
    </recommendedName>
</protein>
<gene>
    <name evidence="1" type="ORF">AVEN_8164_1</name>
</gene>
<sequence length="166" mass="19000">MEEHKFKGYIGVSHVLNTLRIRFWILAGRRVVSSVLKTCKRYSSKNVNPPAPPLPGDRVQDASVFQITGIDYAGPILLREYQNAWICLLTYAVYRCVHLELVTSSTTDTFLQAFHRFVARRGTDGESRRVRLKVQNGEVIRAVQNLYPLEISSTEELPSKFNQNCR</sequence>
<keyword evidence="2" id="KW-1185">Reference proteome</keyword>
<dbReference type="EMBL" id="BGPR01113020">
    <property type="protein sequence ID" value="GBM96802.1"/>
    <property type="molecule type" value="Genomic_DNA"/>
</dbReference>
<evidence type="ECO:0000313" key="2">
    <source>
        <dbReference type="Proteomes" id="UP000499080"/>
    </source>
</evidence>
<dbReference type="Proteomes" id="UP000499080">
    <property type="component" value="Unassembled WGS sequence"/>
</dbReference>
<dbReference type="AlphaFoldDB" id="A0A4Y2K6A1"/>
<evidence type="ECO:0008006" key="3">
    <source>
        <dbReference type="Google" id="ProtNLM"/>
    </source>
</evidence>
<dbReference type="OrthoDB" id="6434541at2759"/>
<organism evidence="1 2">
    <name type="scientific">Araneus ventricosus</name>
    <name type="common">Orbweaver spider</name>
    <name type="synonym">Epeira ventricosa</name>
    <dbReference type="NCBI Taxonomy" id="182803"/>
    <lineage>
        <taxon>Eukaryota</taxon>
        <taxon>Metazoa</taxon>
        <taxon>Ecdysozoa</taxon>
        <taxon>Arthropoda</taxon>
        <taxon>Chelicerata</taxon>
        <taxon>Arachnida</taxon>
        <taxon>Araneae</taxon>
        <taxon>Araneomorphae</taxon>
        <taxon>Entelegynae</taxon>
        <taxon>Araneoidea</taxon>
        <taxon>Araneidae</taxon>
        <taxon>Araneus</taxon>
    </lineage>
</organism>